<evidence type="ECO:0000313" key="3">
    <source>
        <dbReference type="EMBL" id="CUX76842.1"/>
    </source>
</evidence>
<feature type="transmembrane region" description="Helical" evidence="1">
    <location>
        <begin position="76"/>
        <end position="97"/>
    </location>
</feature>
<dbReference type="RefSeq" id="WP_068579391.1">
    <property type="nucleotide sequence ID" value="NZ_CP015193.1"/>
</dbReference>
<dbReference type="PANTHER" id="PTHR14969:SF13">
    <property type="entry name" value="AT30094P"/>
    <property type="match status" value="1"/>
</dbReference>
<dbReference type="Gene3D" id="1.20.144.10">
    <property type="entry name" value="Phosphatidic acid phosphatase type 2/haloperoxidase"/>
    <property type="match status" value="1"/>
</dbReference>
<keyword evidence="1" id="KW-1133">Transmembrane helix</keyword>
<keyword evidence="1" id="KW-0472">Membrane</keyword>
<dbReference type="AlphaFoldDB" id="A0A160VQ67"/>
<name>A0A160VQ67_9EURY</name>
<dbReference type="KEGG" id="tch:CHITON_0063"/>
<keyword evidence="1" id="KW-0812">Transmembrane</keyword>
<evidence type="ECO:0000313" key="4">
    <source>
        <dbReference type="Proteomes" id="UP000093069"/>
    </source>
</evidence>
<reference evidence="4" key="1">
    <citation type="submission" date="2016-01" db="EMBL/GenBank/DDBJ databases">
        <authorList>
            <person name="Vorgias C.E."/>
        </authorList>
    </citation>
    <scope>NUCLEOTIDE SEQUENCE [LARGE SCALE GENOMIC DNA]</scope>
</reference>
<dbReference type="GO" id="GO:0042392">
    <property type="term" value="F:sphingosine-1-phosphate phosphatase activity"/>
    <property type="evidence" value="ECO:0007669"/>
    <property type="project" value="TreeGrafter"/>
</dbReference>
<dbReference type="Proteomes" id="UP000093069">
    <property type="component" value="Chromosome I"/>
</dbReference>
<feature type="domain" description="Phosphatidic acid phosphatase type 2/haloperoxidase" evidence="2">
    <location>
        <begin position="77"/>
        <end position="173"/>
    </location>
</feature>
<feature type="transmembrane region" description="Helical" evidence="1">
    <location>
        <begin position="41"/>
        <end position="64"/>
    </location>
</feature>
<evidence type="ECO:0000256" key="1">
    <source>
        <dbReference type="SAM" id="Phobius"/>
    </source>
</evidence>
<dbReference type="OrthoDB" id="10182at2157"/>
<protein>
    <submittedName>
        <fullName evidence="3">Type II phosphatidic acid phosphatase</fullName>
    </submittedName>
</protein>
<dbReference type="SMART" id="SM00014">
    <property type="entry name" value="acidPPc"/>
    <property type="match status" value="1"/>
</dbReference>
<feature type="transmembrane region" description="Helical" evidence="1">
    <location>
        <begin position="132"/>
        <end position="150"/>
    </location>
</feature>
<dbReference type="STRING" id="54262.CHITON_0063"/>
<evidence type="ECO:0000259" key="2">
    <source>
        <dbReference type="SMART" id="SM00014"/>
    </source>
</evidence>
<dbReference type="InterPro" id="IPR000326">
    <property type="entry name" value="PAP2/HPO"/>
</dbReference>
<dbReference type="InterPro" id="IPR036938">
    <property type="entry name" value="PAP2/HPO_sf"/>
</dbReference>
<organism evidence="3 4">
    <name type="scientific">Thermococcus chitonophagus</name>
    <dbReference type="NCBI Taxonomy" id="54262"/>
    <lineage>
        <taxon>Archaea</taxon>
        <taxon>Methanobacteriati</taxon>
        <taxon>Methanobacteriota</taxon>
        <taxon>Thermococci</taxon>
        <taxon>Thermococcales</taxon>
        <taxon>Thermococcaceae</taxon>
        <taxon>Thermococcus</taxon>
    </lineage>
</organism>
<proteinExistence type="predicted"/>
<dbReference type="EMBL" id="LN999010">
    <property type="protein sequence ID" value="CUX76842.1"/>
    <property type="molecule type" value="Genomic_DNA"/>
</dbReference>
<dbReference type="SUPFAM" id="SSF48317">
    <property type="entry name" value="Acid phosphatase/Vanadium-dependent haloperoxidase"/>
    <property type="match status" value="1"/>
</dbReference>
<sequence>MRKILASSFLLALIFILQVLGLLRGINERIDFLLPSPSPRVLTILTALGGNLFFSAFALFAIYLDVKEHGKLSRETLVFLLSAFLGLAIVGILKVALNEPRPRGHGGFSFPSGHAFRGGIIAVYSSNRWKKIGIIAWAYAIGVALTRLLLHVHWFSDVIFSLLLAQWIYNVVKVTQDTWLPLYRRIVGKLGISFLDVEL</sequence>
<accession>A0A160VQ67</accession>
<dbReference type="Pfam" id="PF01569">
    <property type="entry name" value="PAP2"/>
    <property type="match status" value="1"/>
</dbReference>
<dbReference type="PANTHER" id="PTHR14969">
    <property type="entry name" value="SPHINGOSINE-1-PHOSPHATE PHOSPHOHYDROLASE"/>
    <property type="match status" value="1"/>
</dbReference>
<gene>
    <name evidence="3" type="ORF">CHITON_0063</name>
</gene>
<dbReference type="GeneID" id="33320974"/>